<evidence type="ECO:0000256" key="3">
    <source>
        <dbReference type="ARBA" id="ARBA00023004"/>
    </source>
</evidence>
<dbReference type="InterPro" id="IPR026337">
    <property type="entry name" value="AKG_HExxH"/>
</dbReference>
<dbReference type="NCBIfam" id="TIGR04267">
    <property type="entry name" value="mod_HExxH"/>
    <property type="match status" value="1"/>
</dbReference>
<dbReference type="Proteomes" id="UP000308705">
    <property type="component" value="Unassembled WGS sequence"/>
</dbReference>
<dbReference type="PROSITE" id="PS51918">
    <property type="entry name" value="RADICAL_SAM"/>
    <property type="match status" value="1"/>
</dbReference>
<dbReference type="OrthoDB" id="9782387at2"/>
<dbReference type="SFLD" id="SFLDG01386">
    <property type="entry name" value="main_SPASM_domain-containing"/>
    <property type="match status" value="1"/>
</dbReference>
<dbReference type="AlphaFoldDB" id="A0A4U3MIW4"/>
<evidence type="ECO:0000256" key="4">
    <source>
        <dbReference type="ARBA" id="ARBA00023014"/>
    </source>
</evidence>
<dbReference type="PANTHER" id="PTHR43273">
    <property type="entry name" value="ANAEROBIC SULFATASE-MATURATING ENZYME HOMOLOG ASLB-RELATED"/>
    <property type="match status" value="1"/>
</dbReference>
<dbReference type="GO" id="GO:0016491">
    <property type="term" value="F:oxidoreductase activity"/>
    <property type="evidence" value="ECO:0007669"/>
    <property type="project" value="InterPro"/>
</dbReference>
<dbReference type="RefSeq" id="WP_137246821.1">
    <property type="nucleotide sequence ID" value="NZ_SZQA01000007.1"/>
</dbReference>
<protein>
    <submittedName>
        <fullName evidence="6">FxsB family radical SAM/SPASM domain protein</fullName>
    </submittedName>
</protein>
<keyword evidence="1" id="KW-0949">S-adenosyl-L-methionine</keyword>
<keyword evidence="2" id="KW-0479">Metal-binding</keyword>
<accession>A0A4U3MIW4</accession>
<dbReference type="InterPro" id="IPR023867">
    <property type="entry name" value="Sulphatase_maturase_rSAM"/>
</dbReference>
<name>A0A4U3MIW4_9ACTN</name>
<dbReference type="SFLD" id="SFLDS00029">
    <property type="entry name" value="Radical_SAM"/>
    <property type="match status" value="1"/>
</dbReference>
<evidence type="ECO:0000256" key="1">
    <source>
        <dbReference type="ARBA" id="ARBA00022691"/>
    </source>
</evidence>
<dbReference type="InterPro" id="IPR007197">
    <property type="entry name" value="rSAM"/>
</dbReference>
<dbReference type="GO" id="GO:0051536">
    <property type="term" value="F:iron-sulfur cluster binding"/>
    <property type="evidence" value="ECO:0007669"/>
    <property type="project" value="UniProtKB-KW"/>
</dbReference>
<evidence type="ECO:0000313" key="7">
    <source>
        <dbReference type="Proteomes" id="UP000308705"/>
    </source>
</evidence>
<proteinExistence type="predicted"/>
<dbReference type="PANTHER" id="PTHR43273:SF8">
    <property type="entry name" value="RADICAL SAM DOMAIN PROTEIN"/>
    <property type="match status" value="1"/>
</dbReference>
<evidence type="ECO:0000259" key="5">
    <source>
        <dbReference type="PROSITE" id="PS51918"/>
    </source>
</evidence>
<evidence type="ECO:0000313" key="6">
    <source>
        <dbReference type="EMBL" id="TKK89315.1"/>
    </source>
</evidence>
<dbReference type="SFLD" id="SFLDG01072">
    <property type="entry name" value="dehydrogenase_like"/>
    <property type="match status" value="1"/>
</dbReference>
<dbReference type="NCBIfam" id="TIGR04269">
    <property type="entry name" value="SAM_SPASM_FxsB"/>
    <property type="match status" value="1"/>
</dbReference>
<dbReference type="Pfam" id="PF04055">
    <property type="entry name" value="Radical_SAM"/>
    <property type="match status" value="1"/>
</dbReference>
<dbReference type="GO" id="GO:0046872">
    <property type="term" value="F:metal ion binding"/>
    <property type="evidence" value="ECO:0007669"/>
    <property type="project" value="UniProtKB-KW"/>
</dbReference>
<keyword evidence="3" id="KW-0408">Iron</keyword>
<dbReference type="InterPro" id="IPR058240">
    <property type="entry name" value="rSAM_sf"/>
</dbReference>
<evidence type="ECO:0000256" key="2">
    <source>
        <dbReference type="ARBA" id="ARBA00022723"/>
    </source>
</evidence>
<dbReference type="SUPFAM" id="SSF102114">
    <property type="entry name" value="Radical SAM enzymes"/>
    <property type="match status" value="1"/>
</dbReference>
<dbReference type="SFLD" id="SFLDG01067">
    <property type="entry name" value="SPASM/twitch_domain_containing"/>
    <property type="match status" value="1"/>
</dbReference>
<sequence>MSQSVLPLSQYVLKVHSRCDLACDHCYVYENADTSWRGKPAVLALDTSAHIADRIAEHAAEHALSRVNVVLHGGEPLLAGPARLNDIATTLRDRLPEGCVLDLRIHTNGVLLNRRFLDVFEKHEIMVGVSLDGDREANDRHRRYRDGRSSYDQVVRAINLLHERPHLFAGLLCTIDVENDPIAVYEALRALDPPRIDFLLPHATWDEPPHWPAPTAYADWLIAIYERWESQGRPVEVRIFDSVIRTLHGEPSLTEAIGLEPSALLVVETDGSYEQVDSLKVTFDGAPATGQDVFRNSVSEAATHPGIVARRGGVAALSAECRRCPLVTACGGGLYPHRFRAGSFDNPSVYCQDLFKLISHIRDAGSMENHKLELSQFATGFGGWREMRALTATQSSIRRGAMRTVGPQEEAAWAALRAYDKTHRHAVDRVLAHPFVREWAVQAAQKKTSTAYLGNIVAAVALAAAAEGTFTVEVEQGAAHFPSIGTLTGLTGSSATVSVAEGEIRHHAPARWLPARRLTCGDFSVLIEDSDPFRDCYQLPLTGRLTAAELTAWQTAFDAAWHIVETEFPEYAPGLRAGLTTIVPLTASAGDDDVSSTARTAFGAVAAALPRDPATLALLIIHEFQHVKLGAVFEAVRLFDPKDTRLHYAPWRPDPRPLEGLFQGTYAHIAVADFWRRRRITTGAFGAHVQFARWREQTAEAAETLLASGVLTETGVWFVERMRETLTPWLTEEIPAEAVSAAKVSARAHHEAFETQNQ</sequence>
<keyword evidence="4" id="KW-0411">Iron-sulfur</keyword>
<feature type="domain" description="Radical SAM core" evidence="5">
    <location>
        <begin position="5"/>
        <end position="233"/>
    </location>
</feature>
<dbReference type="CDD" id="cd01335">
    <property type="entry name" value="Radical_SAM"/>
    <property type="match status" value="1"/>
</dbReference>
<gene>
    <name evidence="6" type="ORF">FDA94_10300</name>
</gene>
<dbReference type="InterPro" id="IPR013785">
    <property type="entry name" value="Aldolase_TIM"/>
</dbReference>
<dbReference type="InterPro" id="IPR026335">
    <property type="entry name" value="rSAM_SPASM_FxsB"/>
</dbReference>
<dbReference type="Gene3D" id="3.20.20.70">
    <property type="entry name" value="Aldolase class I"/>
    <property type="match status" value="1"/>
</dbReference>
<reference evidence="6 7" key="1">
    <citation type="submission" date="2019-04" db="EMBL/GenBank/DDBJ databases">
        <title>Herbidospora sp. NEAU-GS14.nov., a novel actinomycete isolated from soil.</title>
        <authorList>
            <person name="Han L."/>
        </authorList>
    </citation>
    <scope>NUCLEOTIDE SEQUENCE [LARGE SCALE GENOMIC DNA]</scope>
    <source>
        <strain evidence="6 7">NEAU-GS14</strain>
    </source>
</reference>
<keyword evidence="7" id="KW-1185">Reference proteome</keyword>
<dbReference type="EMBL" id="SZQA01000007">
    <property type="protein sequence ID" value="TKK89315.1"/>
    <property type="molecule type" value="Genomic_DNA"/>
</dbReference>
<comment type="caution">
    <text evidence="6">The sequence shown here is derived from an EMBL/GenBank/DDBJ whole genome shotgun (WGS) entry which is preliminary data.</text>
</comment>
<organism evidence="6 7">
    <name type="scientific">Herbidospora galbida</name>
    <dbReference type="NCBI Taxonomy" id="2575442"/>
    <lineage>
        <taxon>Bacteria</taxon>
        <taxon>Bacillati</taxon>
        <taxon>Actinomycetota</taxon>
        <taxon>Actinomycetes</taxon>
        <taxon>Streptosporangiales</taxon>
        <taxon>Streptosporangiaceae</taxon>
        <taxon>Herbidospora</taxon>
    </lineage>
</organism>